<feature type="region of interest" description="Disordered" evidence="1">
    <location>
        <begin position="607"/>
        <end position="636"/>
    </location>
</feature>
<dbReference type="EMBL" id="ML986490">
    <property type="protein sequence ID" value="KAF2277591.1"/>
    <property type="molecule type" value="Genomic_DNA"/>
</dbReference>
<evidence type="ECO:0000313" key="3">
    <source>
        <dbReference type="Proteomes" id="UP000800097"/>
    </source>
</evidence>
<dbReference type="GO" id="GO:0005634">
    <property type="term" value="C:nucleus"/>
    <property type="evidence" value="ECO:0007669"/>
    <property type="project" value="InterPro"/>
</dbReference>
<proteinExistence type="predicted"/>
<dbReference type="GeneID" id="54551340"/>
<dbReference type="InterPro" id="IPR019021">
    <property type="entry name" value="Mms22"/>
</dbReference>
<feature type="region of interest" description="Disordered" evidence="1">
    <location>
        <begin position="1"/>
        <end position="170"/>
    </location>
</feature>
<dbReference type="GO" id="GO:0035361">
    <property type="term" value="C:Cul8-RING ubiquitin ligase complex"/>
    <property type="evidence" value="ECO:0007669"/>
    <property type="project" value="TreeGrafter"/>
</dbReference>
<evidence type="ECO:0008006" key="4">
    <source>
        <dbReference type="Google" id="ProtNLM"/>
    </source>
</evidence>
<protein>
    <recommendedName>
        <fullName evidence="4">Mus7/MMS22 family-domain-containing protein</fullName>
    </recommendedName>
</protein>
<sequence>MSGWRLKGFVQDSDEEDDGLDSLSTNSSSPTPQSISDTHVFPKPQAASSSQRSRCSQDAIESPEKPYGTLVNPEKHAEKVEQPLVASPFTTPAHQRKPTESPDPLQGSPTPKPAPVTQLASNALISDRSGVVDTYPRLSVSESDEDDLSDSPSDVDTPHPILTSPQRRPEVQVVIPQPSTAWLLSTTERVGRSLRARKPIQLHPYLLEGEMYRRECQKRGIKPVPRPKSPARRARHEEDESQEQDFDPVYQSPLNSPPPRLLSTPIRGDRGGVRRHAHSAGRPRSGGKRQAHGPHNAPWSQPDVPSANGRKRRKLDAAFSMSPGPSGGEVNTRDRPTANGIAQEHVDVWGIPDSPPESSSPGGGNRTSPDPELRKPPRIGIVHVRSLPTPSDSPDMQEEDPGAGAPNTRRAGRFRPIVVSSEDSSTDSSISSPDSESEAEAQVIKKKIRGVLPASWIRFDQQRQRKKKQIARSQSNHGSIPEREELQRGVAQRILRPAALPPRASAPADPEVIEILDASDDGDDRVLPGNPNDVQKAAREAAELAAQYDRRYDIDDDLASMENDRLPLYSLGGTASGRKRRHRQLKLTDAFPASKRQRVLNDELRIPAGLGSRRGDDAFRRTQQKTTRTRKTSRDPPALSIIDVAESTAGTNPIPQFMKIAMRRVRQRADQGRQSPTNKHIRLSTAQDTEDACSILRQWTNGEIRRRPNARAQTGEHPPSTVRKPHEKEMRFPRTPIAAIAPSGAPPPIGMDLIALRRKEEALEDGSILASTARTQLPKKHSNTPLILPAKGNHRSVVRRQAPNFRTAQLEGLESEYGKGSSNIQFQRGLRRADLSYMPAATRWVPSINPQLARFLAQDETALLSPLPNEDVSKAKLAEAIDKDVSAKRTQHRRLRKKRAQRVDVEAREYRQPSQPTPMDLIDNEPAAHDTTADHAGLEGLGPYGTVYPTSFDISPLPIGTYFHSETFIGQEELKRALLVSQRDMDTFPGHHIFQVGSEHVRCGPWTDETWTRIASSFDSSWSASDPSRLAAMSSTLRSLIKYINTNLSFLDAIDRRDFVLRMKNLLSSQSERILSIDCTCDDPARPVATKNEIVRPLGYILVISLQLFLVAQHVVVESSIRDLMAAFISSSAKTIIQHIIRRGIPDLGIFLERNRSLLGRESGIQDKDILVESVVICMVTLRHAGIPGSGFWDLVSQELSSLIKNTKHVKKLDSVWATVFTLLPFVEIDASGVLITKHRFELANENWAFVKDILQQVFSLYPASKAEMSSSLNEYVRANLRRCHELIKTWHWVKCDPMLTTVLGFFAKRHYRPLSGEEDRGSPTFLQDLGEEPQLSLMPCDSAFHIFLKSVALGVNGMRNVYAEKIVRSFVSRCIPNHDRTYPKEKSLGQDSLNALRNNHDLLCTLYRASPPSCRPKVTLLRRLVDHEGSHREACRLNVRAWENLTLFQLSTGEPYEVMQPFAEWHKEIMEQTLKQYRLAKTEADEFLKIKDHDGSADVDARMVQLTMGRNQKQAIATLRDCVAGIHRAVQKNPGVMFMKDFLIDSGVVQLLELIHVDDQRLSIVIRKTLAMLRVFISSQNKQDPRLESQSNNEESQDYGDFPDIEDLEDIAQEMKEHPVLDWIQSPLWHLLSNAFGTESMPDDNLLMECVDTWVQLAVCQVSMGLRSWSHYVGPFSPVSWQQLRDTEQSRKFRPYFMATLLRTKSAAYKEHRSDFMGTLLVSLVEREALLRFQYRLLHVLVQSSQEEPLLKNIPFYRDNRTGEFDITADTLKQRRLSLLSSILANMQDDIYRAKLEEPYRVAELKREYASLLDSMMLAMKNNYLQLGQRSTVAGAYVEFVQKIVHFLKQYSSDICTVNAFFTDSIAFPLPATDPHYVVGRLCGYAPKLQNPGIAKQLVTFVHTVAQQAAKDNHGEYLVRQLSTALTNEEDPSLSISPLRSLFLQDIVPAYIEVAFSSVTGFLIAKPVLQSLRTILKVLPFELRVNDDASVETVFKNISSISYAFIRSIETLNQTPPLLSKPHVMHAISLMLDALAAAIPTLEYIIARALGEQRKHPIVIYCTKFVASIKSAMTDSHSNSELPPTTAFPVSDVLRHQPSDVLTFCNRNLQDALKAHWTEMGSGAIFFGHGHARKEVVVDVGSEEEEMWRLERAGREFCDVVRWVYGDDEQDAGDRVGEGGRYALCTAEG</sequence>
<feature type="compositionally biased region" description="Basic residues" evidence="1">
    <location>
        <begin position="273"/>
        <end position="292"/>
    </location>
</feature>
<gene>
    <name evidence="2" type="ORF">EI97DRAFT_432447</name>
</gene>
<feature type="compositionally biased region" description="Low complexity" evidence="1">
    <location>
        <begin position="350"/>
        <end position="360"/>
    </location>
</feature>
<dbReference type="GO" id="GO:0000724">
    <property type="term" value="P:double-strand break repair via homologous recombination"/>
    <property type="evidence" value="ECO:0007669"/>
    <property type="project" value="TreeGrafter"/>
</dbReference>
<feature type="region of interest" description="Disordered" evidence="1">
    <location>
        <begin position="455"/>
        <end position="488"/>
    </location>
</feature>
<organism evidence="2 3">
    <name type="scientific">Westerdykella ornata</name>
    <dbReference type="NCBI Taxonomy" id="318751"/>
    <lineage>
        <taxon>Eukaryota</taxon>
        <taxon>Fungi</taxon>
        <taxon>Dikarya</taxon>
        <taxon>Ascomycota</taxon>
        <taxon>Pezizomycotina</taxon>
        <taxon>Dothideomycetes</taxon>
        <taxon>Pleosporomycetidae</taxon>
        <taxon>Pleosporales</taxon>
        <taxon>Sporormiaceae</taxon>
        <taxon>Westerdykella</taxon>
    </lineage>
</organism>
<feature type="compositionally biased region" description="Polar residues" evidence="1">
    <location>
        <begin position="25"/>
        <end position="37"/>
    </location>
</feature>
<dbReference type="PANTHER" id="PTHR28122:SF1">
    <property type="entry name" value="E3 UBIQUITIN-PROTEIN LIGASE SUBSTRATE RECEPTOR MMS22"/>
    <property type="match status" value="1"/>
</dbReference>
<evidence type="ECO:0000313" key="2">
    <source>
        <dbReference type="EMBL" id="KAF2277591.1"/>
    </source>
</evidence>
<dbReference type="Proteomes" id="UP000800097">
    <property type="component" value="Unassembled WGS sequence"/>
</dbReference>
<keyword evidence="3" id="KW-1185">Reference proteome</keyword>
<dbReference type="RefSeq" id="XP_033655130.1">
    <property type="nucleotide sequence ID" value="XM_033798165.1"/>
</dbReference>
<dbReference type="GO" id="GO:0031297">
    <property type="term" value="P:replication fork processing"/>
    <property type="evidence" value="ECO:0007669"/>
    <property type="project" value="InterPro"/>
</dbReference>
<name>A0A6A6JLX0_WESOR</name>
<dbReference type="OrthoDB" id="2386201at2759"/>
<feature type="region of interest" description="Disordered" evidence="1">
    <location>
        <begin position="705"/>
        <end position="727"/>
    </location>
</feature>
<reference evidence="2" key="1">
    <citation type="journal article" date="2020" name="Stud. Mycol.">
        <title>101 Dothideomycetes genomes: a test case for predicting lifestyles and emergence of pathogens.</title>
        <authorList>
            <person name="Haridas S."/>
            <person name="Albert R."/>
            <person name="Binder M."/>
            <person name="Bloem J."/>
            <person name="Labutti K."/>
            <person name="Salamov A."/>
            <person name="Andreopoulos B."/>
            <person name="Baker S."/>
            <person name="Barry K."/>
            <person name="Bills G."/>
            <person name="Bluhm B."/>
            <person name="Cannon C."/>
            <person name="Castanera R."/>
            <person name="Culley D."/>
            <person name="Daum C."/>
            <person name="Ezra D."/>
            <person name="Gonzalez J."/>
            <person name="Henrissat B."/>
            <person name="Kuo A."/>
            <person name="Liang C."/>
            <person name="Lipzen A."/>
            <person name="Lutzoni F."/>
            <person name="Magnuson J."/>
            <person name="Mondo S."/>
            <person name="Nolan M."/>
            <person name="Ohm R."/>
            <person name="Pangilinan J."/>
            <person name="Park H.-J."/>
            <person name="Ramirez L."/>
            <person name="Alfaro M."/>
            <person name="Sun H."/>
            <person name="Tritt A."/>
            <person name="Yoshinaga Y."/>
            <person name="Zwiers L.-H."/>
            <person name="Turgeon B."/>
            <person name="Goodwin S."/>
            <person name="Spatafora J."/>
            <person name="Crous P."/>
            <person name="Grigoriev I."/>
        </authorList>
    </citation>
    <scope>NUCLEOTIDE SEQUENCE</scope>
    <source>
        <strain evidence="2">CBS 379.55</strain>
    </source>
</reference>
<feature type="region of interest" description="Disordered" evidence="1">
    <location>
        <begin position="896"/>
        <end position="922"/>
    </location>
</feature>
<feature type="compositionally biased region" description="Low complexity" evidence="1">
    <location>
        <begin position="420"/>
        <end position="434"/>
    </location>
</feature>
<feature type="compositionally biased region" description="Basic and acidic residues" evidence="1">
    <location>
        <begin position="901"/>
        <end position="911"/>
    </location>
</feature>
<evidence type="ECO:0000256" key="1">
    <source>
        <dbReference type="SAM" id="MobiDB-lite"/>
    </source>
</evidence>
<dbReference type="PANTHER" id="PTHR28122">
    <property type="entry name" value="E3 UBIQUITIN-PROTEIN LIGASE SUBSTRATE RECEPTOR MMS22"/>
    <property type="match status" value="1"/>
</dbReference>
<accession>A0A6A6JLX0</accession>
<feature type="region of interest" description="Disordered" evidence="1">
    <location>
        <begin position="217"/>
        <end position="442"/>
    </location>
</feature>
<feature type="compositionally biased region" description="Low complexity" evidence="1">
    <location>
        <begin position="45"/>
        <end position="57"/>
    </location>
</feature>
<dbReference type="Pfam" id="PF09462">
    <property type="entry name" value="Mus7"/>
    <property type="match status" value="1"/>
</dbReference>